<organism evidence="1 2">
    <name type="scientific">Hepatospora eriocheir</name>
    <dbReference type="NCBI Taxonomy" id="1081669"/>
    <lineage>
        <taxon>Eukaryota</taxon>
        <taxon>Fungi</taxon>
        <taxon>Fungi incertae sedis</taxon>
        <taxon>Microsporidia</taxon>
        <taxon>Hepatosporidae</taxon>
        <taxon>Hepatospora</taxon>
    </lineage>
</organism>
<comment type="caution">
    <text evidence="1">The sequence shown here is derived from an EMBL/GenBank/DDBJ whole genome shotgun (WGS) entry which is preliminary data.</text>
</comment>
<reference evidence="1 2" key="1">
    <citation type="journal article" date="2017" name="Environ. Microbiol.">
        <title>Decay of the glycolytic pathway and adaptation to intranuclear parasitism within Enterocytozoonidae microsporidia.</title>
        <authorList>
            <person name="Wiredu Boakye D."/>
            <person name="Jaroenlak P."/>
            <person name="Prachumwat A."/>
            <person name="Williams T.A."/>
            <person name="Bateman K.S."/>
            <person name="Itsathitphaisarn O."/>
            <person name="Sritunyalucksana K."/>
            <person name="Paszkiewicz K.H."/>
            <person name="Moore K.A."/>
            <person name="Stentiford G.D."/>
            <person name="Williams B.A."/>
        </authorList>
    </citation>
    <scope>NUCLEOTIDE SEQUENCE [LARGE SCALE GENOMIC DNA]</scope>
    <source>
        <strain evidence="1 2">GB1</strain>
    </source>
</reference>
<proteinExistence type="predicted"/>
<keyword evidence="2" id="KW-1185">Reference proteome</keyword>
<evidence type="ECO:0000313" key="2">
    <source>
        <dbReference type="Proteomes" id="UP000192356"/>
    </source>
</evidence>
<sequence>MILIPINKYIRAVDNHLNKPFKKRKLNQAYYYYDNNEIPFKKRKIIKKPFYSYDRMMVKLQKRHVYYSKITNNQFIELRNNHNPSLITPEYFQDLTRLILDNYRWERLLKLDKSKNNLLIFQDIKNYLIGNDKKSIFLKINTDFSKIYKEQLNFSDLYLIEILHIIVKLELPHYPPFPIFESSKLVVFINECIHIFNCYNYLNDFLNEVKRMLFILNNSLSWNMSNESKISFLKKLNVDIFRIFVCFCKFLPNEYCLNLERDMLEVLICKIKPTHLISSHEFIDYYDKTILIFHEMLEFKIETFVNSKQMCLINEIKGMYKLLALIIEMEFYSDKIKEFENNSLLIPVKNIFITFFGSLINDRIKSL</sequence>
<protein>
    <submittedName>
        <fullName evidence="1">Uncharacterized protein</fullName>
    </submittedName>
</protein>
<dbReference type="VEuPathDB" id="MicrosporidiaDB:HERIO_1307"/>
<accession>A0A1X0QAN8</accession>
<dbReference type="AlphaFoldDB" id="A0A1X0QAN8"/>
<name>A0A1X0QAN8_9MICR</name>
<dbReference type="Proteomes" id="UP000192356">
    <property type="component" value="Unassembled WGS sequence"/>
</dbReference>
<dbReference type="VEuPathDB" id="MicrosporidiaDB:A0H76_713"/>
<gene>
    <name evidence="1" type="ORF">HERIO_1307</name>
</gene>
<dbReference type="VEuPathDB" id="MicrosporidiaDB:A0H76_712"/>
<evidence type="ECO:0000313" key="1">
    <source>
        <dbReference type="EMBL" id="ORD96765.1"/>
    </source>
</evidence>
<dbReference type="EMBL" id="LVKB01000062">
    <property type="protein sequence ID" value="ORD96765.1"/>
    <property type="molecule type" value="Genomic_DNA"/>
</dbReference>